<dbReference type="Proteomes" id="UP001190700">
    <property type="component" value="Unassembled WGS sequence"/>
</dbReference>
<dbReference type="EMBL" id="LGRX02008587">
    <property type="protein sequence ID" value="KAK3273236.1"/>
    <property type="molecule type" value="Genomic_DNA"/>
</dbReference>
<comment type="caution">
    <text evidence="2">The sequence shown here is derived from an EMBL/GenBank/DDBJ whole genome shotgun (WGS) entry which is preliminary data.</text>
</comment>
<evidence type="ECO:0000313" key="2">
    <source>
        <dbReference type="EMBL" id="KAK3273236.1"/>
    </source>
</evidence>
<protein>
    <recommendedName>
        <fullName evidence="1">IPT/TIG domain-containing protein</fullName>
    </recommendedName>
</protein>
<dbReference type="Pfam" id="PF01833">
    <property type="entry name" value="TIG"/>
    <property type="match status" value="1"/>
</dbReference>
<sequence length="1810" mass="203835">MNSQNIFCLVAVESEDAKTVCEFANKQCITIPVNAFSDFEKDGPLGIKKFASIQCSPVKRRAPLEDATNVPAEPVKLARYEDGTEIEDDLEAVAAQGAYVLAQGQEPTISCSIGVHDGDNGKELHLVLGGAPMIDHTTVKFFIRKKTVNTKNFGKKLLQAGFDKDFIWTTYKTDLADSKREGQCIFDSYTSAESLFHQVRTVPFLLDSFGARGAAFIKEKSIPVPIWEDAPAQSFPAAVHENKETPLEVSMKAFGDKRFLDGLRVFKAKMEDHIKSVALMIAWSASHSYSAYDTLRTLLCFSKKEQFTINCFGSDESYPANHMMCVRALPDTQPTNRTIVPLFTTRAHLLKSPSDEIRREVSRWRDLLEQHLLDIKVPAKDIQFAINTHRNGFRPHSFVILFENTHTAAGVLQHSFSLEGVPFKITRVIHRLKRIQLIPGTISGIQLPVLEQIRKETTILRQQYRSFRFEFAVEKEYLTHSGALVAKEWSIRLTQVPISLESNGVTELLLDLLPEEILAEEECIVKSIYLDTNSMQPKADSIAAQHVRTWIVEFPVQSLAVAMLSDIKKFEADDKQVKIRRLGQPSNGGRFYFIPDIFRQAMELAHSAGNLVSPMQLPDGTLVPFTDIETLEFFDGTSVCAHSVAGGRIRFCSATLFQSKFLNPTEQQHYTKLLRFWDMSCGETQAFQGPKLFVTNDVKQQAEALFKGMLPDDFLWPETLTVADLRVLSLAFLDFYEMNHQTCGGSFPYAACTSPTLHWFIADGKGVGAITGGQGKMCGNCTEEKYEIDLYLGERRSQVHSHEMFQGLLNDLAMLVAYASASPVHKAECTKDTTYDELLSLLHKISCVLSEEQDLEGEASVLVSLQQKYADIRMLFGIKYFQEIDQTYSLVFDMHTATSQLETKGWLSSRDPTKLSKTRLQKLQVFLKRKANHITKEPVDFATIFRAWFPQSPIRRISPIFMHSIIKVNKRTAGIMHDLAQAWANEGSIEARKTMSRGQSAVVGAEILEADECLQGESMKTFFNGTKLRLLIDRGDAVFGGVVNFRGLRLLHLVKVVNKYVYSKANLEGEELSIRKHGLYAYTNTVWCLTGFLDQIRRKKRDQKVVTRSLHYHQFGEEFAHFYCEHGRSLVVFLEEDGEYYQMVSKALGKRSGNINFLDAMCTGEQIKDLQAMDYATGIRCDQKSRGRDSKLFSETCIPNLVVYACAYRLTPTWERNLRRLLWQILDKLQKNQELTKQTFVYESKACKEAHATWKTSDDYKYHLALYRERVASLYPEVKESIKYHGFVQHKNRMVLPELCVDANAPAFVDTAHYPHLQYPCLCQGCKTGFEGTPNRHDYGYIPSMVFNSCICSRLPAIVFLVGERDLGGSDKYLTVKWCEDTDLSVVPFTKDELTPLHTFILKAEIVYLEKFIFSLRWKQYNALLNTIRTASVSAVRNSSSSGTQVKEGDTVSVDGVFPEMTQVIVYFGDVVISDVRMNRDRTSFTFKCPAPQRTGSMVDITIVSKVEWKVFKVSHLLRKDKTRFQPLYLVEQDFTLRTFPKCLAYTSLRITKVVPPYFNTEGGAAEVHGRFVMANGETIEVHCGDIPCQVRSCTASKLSIVVPSGIGKNNRLQIEVKSTLTDTVLSRTSQPLISYSCPSVKSFVGPRGEFSDSDPFQCSTTGGQALMMRGSNFGDDSDAVSVFLGEKRCRVLSCDHETLEVAVPAGVGRFPTAYVRVGGQETVVTCPMKYFAPSMQDDDKCVQVGSTFKIRGVNFGDDPRQIVCLWMVEEHKQLRVGSASNTEIVCVTTGLKPGEGKVSTVVYNIPTPY</sequence>
<gene>
    <name evidence="2" type="ORF">CYMTET_18510</name>
</gene>
<dbReference type="SUPFAM" id="SSF81296">
    <property type="entry name" value="E set domains"/>
    <property type="match status" value="1"/>
</dbReference>
<evidence type="ECO:0000313" key="3">
    <source>
        <dbReference type="Proteomes" id="UP001190700"/>
    </source>
</evidence>
<dbReference type="CDD" id="cd00102">
    <property type="entry name" value="IPT"/>
    <property type="match status" value="1"/>
</dbReference>
<dbReference type="Gene3D" id="2.60.40.10">
    <property type="entry name" value="Immunoglobulins"/>
    <property type="match status" value="1"/>
</dbReference>
<evidence type="ECO:0000259" key="1">
    <source>
        <dbReference type="Pfam" id="PF01833"/>
    </source>
</evidence>
<dbReference type="InterPro" id="IPR014756">
    <property type="entry name" value="Ig_E-set"/>
</dbReference>
<feature type="domain" description="IPT/TIG" evidence="1">
    <location>
        <begin position="1653"/>
        <end position="1723"/>
    </location>
</feature>
<dbReference type="InterPro" id="IPR013783">
    <property type="entry name" value="Ig-like_fold"/>
</dbReference>
<name>A0AAE0G7Z0_9CHLO</name>
<accession>A0AAE0G7Z0</accession>
<dbReference type="InterPro" id="IPR002909">
    <property type="entry name" value="IPT_dom"/>
</dbReference>
<keyword evidence="3" id="KW-1185">Reference proteome</keyword>
<proteinExistence type="predicted"/>
<organism evidence="2 3">
    <name type="scientific">Cymbomonas tetramitiformis</name>
    <dbReference type="NCBI Taxonomy" id="36881"/>
    <lineage>
        <taxon>Eukaryota</taxon>
        <taxon>Viridiplantae</taxon>
        <taxon>Chlorophyta</taxon>
        <taxon>Pyramimonadophyceae</taxon>
        <taxon>Pyramimonadales</taxon>
        <taxon>Pyramimonadaceae</taxon>
        <taxon>Cymbomonas</taxon>
    </lineage>
</organism>
<reference evidence="2 3" key="1">
    <citation type="journal article" date="2015" name="Genome Biol. Evol.">
        <title>Comparative Genomics of a Bacterivorous Green Alga Reveals Evolutionary Causalities and Consequences of Phago-Mixotrophic Mode of Nutrition.</title>
        <authorList>
            <person name="Burns J.A."/>
            <person name="Paasch A."/>
            <person name="Narechania A."/>
            <person name="Kim E."/>
        </authorList>
    </citation>
    <scope>NUCLEOTIDE SEQUENCE [LARGE SCALE GENOMIC DNA]</scope>
    <source>
        <strain evidence="2 3">PLY_AMNH</strain>
    </source>
</reference>